<dbReference type="SFLD" id="SFLDS00003">
    <property type="entry name" value="Haloacid_Dehalogenase"/>
    <property type="match status" value="1"/>
</dbReference>
<gene>
    <name evidence="1" type="ORF">CLV92_101123</name>
</gene>
<sequence length="272" mass="28716">MTTQTPVRALLLDADGNLFPSEEPAFVASTAVVNRFLAAHGVDHRYEPEPLRRAAAGRNFRATALLLAGQHGIRVEPGLDAATAGTDADGIPGTAPVLTREALERWVEEERSAVVAHLRSVLQPDAAVLEALNTLVARYEVVVVSSSADARLAACFEATGMAEFFPAERRFSAEDSLPRPVSKPDPAVYLHALERLGLQPHEAVAVEDSVTGTRSAVAAGIRTIGNVLFAAPGERSAHEAELRAVGAAPVVASWAEVVQLLPGPAPREPATH</sequence>
<dbReference type="PANTHER" id="PTHR43434:SF1">
    <property type="entry name" value="PHOSPHOGLYCOLATE PHOSPHATASE"/>
    <property type="match status" value="1"/>
</dbReference>
<keyword evidence="1" id="KW-0378">Hydrolase</keyword>
<comment type="caution">
    <text evidence="1">The sequence shown here is derived from an EMBL/GenBank/DDBJ whole genome shotgun (WGS) entry which is preliminary data.</text>
</comment>
<proteinExistence type="predicted"/>
<dbReference type="InterPro" id="IPR006439">
    <property type="entry name" value="HAD-SF_hydro_IA"/>
</dbReference>
<dbReference type="CDD" id="cd07505">
    <property type="entry name" value="HAD_BPGM-like"/>
    <property type="match status" value="1"/>
</dbReference>
<name>A0A2S6IVQ2_9ACTN</name>
<dbReference type="NCBIfam" id="TIGR01509">
    <property type="entry name" value="HAD-SF-IA-v3"/>
    <property type="match status" value="1"/>
</dbReference>
<dbReference type="Proteomes" id="UP000239485">
    <property type="component" value="Unassembled WGS sequence"/>
</dbReference>
<dbReference type="RefSeq" id="WP_104431228.1">
    <property type="nucleotide sequence ID" value="NZ_PTJD01000001.1"/>
</dbReference>
<dbReference type="SFLD" id="SFLDG01129">
    <property type="entry name" value="C1.5:_HAD__Beta-PGM__Phosphata"/>
    <property type="match status" value="1"/>
</dbReference>
<dbReference type="EMBL" id="PTJD01000001">
    <property type="protein sequence ID" value="PPK98428.1"/>
    <property type="molecule type" value="Genomic_DNA"/>
</dbReference>
<dbReference type="PANTHER" id="PTHR43434">
    <property type="entry name" value="PHOSPHOGLYCOLATE PHOSPHATASE"/>
    <property type="match status" value="1"/>
</dbReference>
<dbReference type="GO" id="GO:0006281">
    <property type="term" value="P:DNA repair"/>
    <property type="evidence" value="ECO:0007669"/>
    <property type="project" value="TreeGrafter"/>
</dbReference>
<keyword evidence="2" id="KW-1185">Reference proteome</keyword>
<dbReference type="OrthoDB" id="4102947at2"/>
<dbReference type="AlphaFoldDB" id="A0A2S6IVQ2"/>
<dbReference type="SUPFAM" id="SSF56784">
    <property type="entry name" value="HAD-like"/>
    <property type="match status" value="1"/>
</dbReference>
<evidence type="ECO:0000313" key="2">
    <source>
        <dbReference type="Proteomes" id="UP000239485"/>
    </source>
</evidence>
<accession>A0A2S6IVQ2</accession>
<dbReference type="InterPro" id="IPR023214">
    <property type="entry name" value="HAD_sf"/>
</dbReference>
<dbReference type="InterPro" id="IPR050155">
    <property type="entry name" value="HAD-like_hydrolase_sf"/>
</dbReference>
<evidence type="ECO:0000313" key="1">
    <source>
        <dbReference type="EMBL" id="PPK98428.1"/>
    </source>
</evidence>
<protein>
    <submittedName>
        <fullName evidence="1">HAD superfamily hydrolase (TIGR01509 family)</fullName>
    </submittedName>
</protein>
<dbReference type="Pfam" id="PF00702">
    <property type="entry name" value="Hydrolase"/>
    <property type="match status" value="1"/>
</dbReference>
<organism evidence="1 2">
    <name type="scientific">Kineococcus xinjiangensis</name>
    <dbReference type="NCBI Taxonomy" id="512762"/>
    <lineage>
        <taxon>Bacteria</taxon>
        <taxon>Bacillati</taxon>
        <taxon>Actinomycetota</taxon>
        <taxon>Actinomycetes</taxon>
        <taxon>Kineosporiales</taxon>
        <taxon>Kineosporiaceae</taxon>
        <taxon>Kineococcus</taxon>
    </lineage>
</organism>
<dbReference type="GO" id="GO:0008967">
    <property type="term" value="F:phosphoglycolate phosphatase activity"/>
    <property type="evidence" value="ECO:0007669"/>
    <property type="project" value="TreeGrafter"/>
</dbReference>
<dbReference type="Gene3D" id="3.40.50.1000">
    <property type="entry name" value="HAD superfamily/HAD-like"/>
    <property type="match status" value="1"/>
</dbReference>
<dbReference type="Gene3D" id="1.10.150.240">
    <property type="entry name" value="Putative phosphatase, domain 2"/>
    <property type="match status" value="1"/>
</dbReference>
<dbReference type="InterPro" id="IPR023198">
    <property type="entry name" value="PGP-like_dom2"/>
</dbReference>
<reference evidence="1 2" key="1">
    <citation type="submission" date="2018-02" db="EMBL/GenBank/DDBJ databases">
        <title>Genomic Encyclopedia of Archaeal and Bacterial Type Strains, Phase II (KMG-II): from individual species to whole genera.</title>
        <authorList>
            <person name="Goeker M."/>
        </authorList>
    </citation>
    <scope>NUCLEOTIDE SEQUENCE [LARGE SCALE GENOMIC DNA]</scope>
    <source>
        <strain evidence="1 2">DSM 22857</strain>
    </source>
</reference>
<dbReference type="InterPro" id="IPR036412">
    <property type="entry name" value="HAD-like_sf"/>
</dbReference>